<dbReference type="PANTHER" id="PTHR36766">
    <property type="entry name" value="PLANT BROAD-SPECTRUM MILDEW RESISTANCE PROTEIN RPW8"/>
    <property type="match status" value="1"/>
</dbReference>
<evidence type="ECO:0000259" key="3">
    <source>
        <dbReference type="Pfam" id="PF23559"/>
    </source>
</evidence>
<dbReference type="Gene3D" id="3.80.10.10">
    <property type="entry name" value="Ribonuclease Inhibitor"/>
    <property type="match status" value="1"/>
</dbReference>
<evidence type="ECO:0000256" key="2">
    <source>
        <dbReference type="ARBA" id="ARBA00022821"/>
    </source>
</evidence>
<evidence type="ECO:0000313" key="4">
    <source>
        <dbReference type="EMBL" id="KAE8720039.1"/>
    </source>
</evidence>
<feature type="domain" description="Disease resistance protein winged helix" evidence="3">
    <location>
        <begin position="1"/>
        <end position="65"/>
    </location>
</feature>
<protein>
    <recommendedName>
        <fullName evidence="3">Disease resistance protein winged helix domain-containing protein</fullName>
    </recommendedName>
</protein>
<name>A0A6A3BYN4_HIBSY</name>
<dbReference type="GO" id="GO:0006952">
    <property type="term" value="P:defense response"/>
    <property type="evidence" value="ECO:0007669"/>
    <property type="project" value="UniProtKB-KW"/>
</dbReference>
<organism evidence="4">
    <name type="scientific">Hibiscus syriacus</name>
    <name type="common">Rose of Sharon</name>
    <dbReference type="NCBI Taxonomy" id="106335"/>
    <lineage>
        <taxon>Eukaryota</taxon>
        <taxon>Viridiplantae</taxon>
        <taxon>Streptophyta</taxon>
        <taxon>Embryophyta</taxon>
        <taxon>Tracheophyta</taxon>
        <taxon>Spermatophyta</taxon>
        <taxon>Magnoliopsida</taxon>
        <taxon>eudicotyledons</taxon>
        <taxon>Gunneridae</taxon>
        <taxon>Pentapetalae</taxon>
        <taxon>rosids</taxon>
        <taxon>malvids</taxon>
        <taxon>Malvales</taxon>
        <taxon>Malvaceae</taxon>
        <taxon>Malvoideae</taxon>
        <taxon>Hibiscus</taxon>
    </lineage>
</organism>
<reference evidence="4" key="1">
    <citation type="submission" date="2019-09" db="EMBL/GenBank/DDBJ databases">
        <title>Draft genome information of white flower Hibiscus syriacus.</title>
        <authorList>
            <person name="Kim Y.-M."/>
        </authorList>
    </citation>
    <scope>NUCLEOTIDE SEQUENCE [LARGE SCALE GENOMIC DNA]</scope>
    <source>
        <strain evidence="4">YM2019G1</strain>
        <tissue evidence="4">Leaf</tissue>
    </source>
</reference>
<dbReference type="PANTHER" id="PTHR36766:SF70">
    <property type="entry name" value="DISEASE RESISTANCE PROTEIN RGA4"/>
    <property type="match status" value="1"/>
</dbReference>
<dbReference type="Pfam" id="PF23559">
    <property type="entry name" value="WHD_DRP"/>
    <property type="match status" value="1"/>
</dbReference>
<proteinExistence type="predicted"/>
<dbReference type="AlphaFoldDB" id="A0A6A3BYN4"/>
<dbReference type="InterPro" id="IPR058922">
    <property type="entry name" value="WHD_DRP"/>
</dbReference>
<keyword evidence="1" id="KW-0677">Repeat</keyword>
<sequence length="232" mass="26654">MEKEFLIKSWMAEDLLGEMQHKDVEIIGEKYFDNLVVHSFFQEFEKDENDKSVISCKMHEIVHDFSQYLRRTKGLMVATSNAEELNMNSKEKARHLTLIHNEAAAIPAPVFDVKKLRSLHLILNDTSTVGASLAKLLDRMTCLRILSFKYMNCGYKGSIKRIPKKIGNLRHLGYLNLEGNTDLEKLPETVCGDEFLGTSCLSPSSSTNNKIAFPALKKLKFHSIKEWEKWMR</sequence>
<dbReference type="SUPFAM" id="SSF52058">
    <property type="entry name" value="L domain-like"/>
    <property type="match status" value="1"/>
</dbReference>
<dbReference type="EMBL" id="VEPZ02000777">
    <property type="protein sequence ID" value="KAE8720039.1"/>
    <property type="molecule type" value="Genomic_DNA"/>
</dbReference>
<keyword evidence="2" id="KW-0611">Plant defense</keyword>
<gene>
    <name evidence="4" type="ORF">F3Y22_tig00109921pilonHSYRG00003</name>
</gene>
<comment type="caution">
    <text evidence="4">The sequence shown here is derived from an EMBL/GenBank/DDBJ whole genome shotgun (WGS) entry which is preliminary data.</text>
</comment>
<evidence type="ECO:0000256" key="1">
    <source>
        <dbReference type="ARBA" id="ARBA00022737"/>
    </source>
</evidence>
<dbReference type="InterPro" id="IPR032675">
    <property type="entry name" value="LRR_dom_sf"/>
</dbReference>
<accession>A0A6A3BYN4</accession>